<dbReference type="GO" id="GO:0006163">
    <property type="term" value="P:purine nucleotide metabolic process"/>
    <property type="evidence" value="ECO:0007669"/>
    <property type="project" value="UniProtKB-ARBA"/>
</dbReference>
<dbReference type="InterPro" id="IPR014729">
    <property type="entry name" value="Rossmann-like_a/b/a_fold"/>
</dbReference>
<accession>A0A5A9XB57</accession>
<organism evidence="3 4">
    <name type="scientific">Oryzomonas rubra</name>
    <dbReference type="NCBI Taxonomy" id="2509454"/>
    <lineage>
        <taxon>Bacteria</taxon>
        <taxon>Pseudomonadati</taxon>
        <taxon>Thermodesulfobacteriota</taxon>
        <taxon>Desulfuromonadia</taxon>
        <taxon>Geobacterales</taxon>
        <taxon>Geobacteraceae</taxon>
        <taxon>Oryzomonas</taxon>
    </lineage>
</organism>
<dbReference type="CDD" id="cd01990">
    <property type="entry name" value="LarE-like"/>
    <property type="match status" value="1"/>
</dbReference>
<dbReference type="OrthoDB" id="9776919at2"/>
<evidence type="ECO:0000313" key="4">
    <source>
        <dbReference type="Proteomes" id="UP000324298"/>
    </source>
</evidence>
<dbReference type="SUPFAM" id="SSF52402">
    <property type="entry name" value="Adenine nucleotide alpha hydrolases-like"/>
    <property type="match status" value="1"/>
</dbReference>
<dbReference type="EMBL" id="SRSD01000007">
    <property type="protein sequence ID" value="KAA0890382.1"/>
    <property type="molecule type" value="Genomic_DNA"/>
</dbReference>
<dbReference type="GO" id="GO:0016783">
    <property type="term" value="F:sulfurtransferase activity"/>
    <property type="evidence" value="ECO:0007669"/>
    <property type="project" value="InterPro"/>
</dbReference>
<dbReference type="Gene3D" id="3.40.50.620">
    <property type="entry name" value="HUPs"/>
    <property type="match status" value="1"/>
</dbReference>
<evidence type="ECO:0000259" key="2">
    <source>
        <dbReference type="Pfam" id="PF02540"/>
    </source>
</evidence>
<gene>
    <name evidence="3" type="primary">larE</name>
    <name evidence="3" type="ORF">ET418_11995</name>
</gene>
<feature type="domain" description="NAD/GMP synthase" evidence="2">
    <location>
        <begin position="17"/>
        <end position="77"/>
    </location>
</feature>
<dbReference type="AlphaFoldDB" id="A0A5A9XB57"/>
<keyword evidence="3" id="KW-0808">Transferase</keyword>
<protein>
    <submittedName>
        <fullName evidence="3">ATP-dependent sacrificial sulfur transferase LarE</fullName>
    </submittedName>
</protein>
<name>A0A5A9XB57_9BACT</name>
<dbReference type="PANTHER" id="PTHR43169:SF2">
    <property type="entry name" value="NAD_GMP SYNTHASE DOMAIN-CONTAINING PROTEIN"/>
    <property type="match status" value="1"/>
</dbReference>
<dbReference type="InterPro" id="IPR022310">
    <property type="entry name" value="NAD/GMP_synthase"/>
</dbReference>
<dbReference type="InterPro" id="IPR052188">
    <property type="entry name" value="Ni-pincer_cofactor_biosynth"/>
</dbReference>
<proteinExistence type="predicted"/>
<evidence type="ECO:0000313" key="3">
    <source>
        <dbReference type="EMBL" id="KAA0890382.1"/>
    </source>
</evidence>
<sequence>MPEDKKYRSLLRDLQQMGKVVVAFSGGVDSTFLLHAAHEALGTNVLAVTLATPYIPRSELAEAKALADSLGVRHRVVVEPFPEAIRNNPPDHCYLCKRHLFSALLAMAAEERIDHVLEGTNSDDLQDFRPGLRALRELGVESPLLNAGLAKDDIRRLSRGLGLSVWDKPAKACLLSRIPVDTRVEEAELRRIEEGEEFLARIGFPSVRLRSHGEIARIEVPLEEIPALIAAARQHGVDDRLKALGYRHVTVDLAGYRRGSLNRGPDAAS</sequence>
<dbReference type="NCBIfam" id="TIGR00268">
    <property type="entry name" value="ATP-dependent sacrificial sulfur transferase LarE"/>
    <property type="match status" value="1"/>
</dbReference>
<dbReference type="PIRSF" id="PIRSF006661">
    <property type="entry name" value="PP-lp_UCP006661"/>
    <property type="match status" value="1"/>
</dbReference>
<dbReference type="PANTHER" id="PTHR43169">
    <property type="entry name" value="EXSB FAMILY PROTEIN"/>
    <property type="match status" value="1"/>
</dbReference>
<comment type="caution">
    <text evidence="3">The sequence shown here is derived from an EMBL/GenBank/DDBJ whole genome shotgun (WGS) entry which is preliminary data.</text>
</comment>
<dbReference type="Pfam" id="PF02540">
    <property type="entry name" value="NAD_synthase"/>
    <property type="match status" value="1"/>
</dbReference>
<reference evidence="3 4" key="1">
    <citation type="submission" date="2019-04" db="EMBL/GenBank/DDBJ databases">
        <title>Geobacter ruber sp. nov., ferric-reducing bacteria isolated from paddy soil.</title>
        <authorList>
            <person name="Xu Z."/>
            <person name="Masuda Y."/>
            <person name="Itoh H."/>
            <person name="Senoo K."/>
        </authorList>
    </citation>
    <scope>NUCLEOTIDE SEQUENCE [LARGE SCALE GENOMIC DNA]</scope>
    <source>
        <strain evidence="3 4">Red88</strain>
    </source>
</reference>
<feature type="active site" description="Nucleophile and sulfur donor" evidence="1">
    <location>
        <position position="173"/>
    </location>
</feature>
<dbReference type="Proteomes" id="UP000324298">
    <property type="component" value="Unassembled WGS sequence"/>
</dbReference>
<keyword evidence="4" id="KW-1185">Reference proteome</keyword>
<dbReference type="RefSeq" id="WP_149307855.1">
    <property type="nucleotide sequence ID" value="NZ_SRSD01000007.1"/>
</dbReference>
<dbReference type="InterPro" id="IPR005232">
    <property type="entry name" value="LarE"/>
</dbReference>
<evidence type="ECO:0000256" key="1">
    <source>
        <dbReference type="PIRSR" id="PIRSR006661-1"/>
    </source>
</evidence>